<dbReference type="PANTHER" id="PTHR34830:SF1">
    <property type="entry name" value="GENE 12695-RELATED"/>
    <property type="match status" value="1"/>
</dbReference>
<keyword evidence="4" id="KW-1185">Reference proteome</keyword>
<evidence type="ECO:0000256" key="1">
    <source>
        <dbReference type="SAM" id="Coils"/>
    </source>
</evidence>
<dbReference type="Proteomes" id="UP001186944">
    <property type="component" value="Unassembled WGS sequence"/>
</dbReference>
<feature type="compositionally biased region" description="Polar residues" evidence="2">
    <location>
        <begin position="149"/>
        <end position="160"/>
    </location>
</feature>
<feature type="region of interest" description="Disordered" evidence="2">
    <location>
        <begin position="559"/>
        <end position="583"/>
    </location>
</feature>
<dbReference type="EMBL" id="VSWD01000010">
    <property type="protein sequence ID" value="KAK3091368.1"/>
    <property type="molecule type" value="Genomic_DNA"/>
</dbReference>
<feature type="compositionally biased region" description="Basic and acidic residues" evidence="2">
    <location>
        <begin position="214"/>
        <end position="224"/>
    </location>
</feature>
<dbReference type="AlphaFoldDB" id="A0AA88XTA8"/>
<sequence>MAWVWSEDKPKVRSSSNRQKSPEIHSRKKTPEIKTKLENPESFPVPKDGRARKSERQEYDFMHTNNLTTLTAPFGTNDTPSISYKIIGSKPVHVIESVQPYTTQNSLNGTPRIQYLEGLTEKPNRQNERLLNEGAKNYYTAQQDQFSAYVQGKPTHTNPITERGRRPDSKNLSPYRSLPPIEANRDKNKKSTVFEREPWVRNSKDAKLATNTEYKAHYDPRPHSDQGPSPRSNGYGNGFDNQINGYRNDRSYTDYNNGYQDRDDMSNGPLQSLVAYLPPGHYLPSDPMNFDYKQRQLLLDVTADDLRNTTTDDIKSAYQILSRFDRSLSGWAPMDKVQDALRVCKAGPSDPALRCIASMYVDPKYQGSVNYEEIIKFLNEAISGNHNGVRNISMPREKETAMLLMRTGQQLGNQRIDMERLIQSFQTLDADRREMLAAIEIKNVLYDNRIQLQESLIDDILSKMEGSNRDGKYSWKRFVEFLERVQPTKTGLEIFYNKRPLEYAKQYPQPVDSWPRAKETPRMSPPPYHRRSISLPPLREKVSRRPSWRHYDLEPLSPRKDYGYSPPRAGLSPRRSYDNGPLPKYHRPGEDIWRKIDAIEAEIRELEAKNKGKEPLSSRAPGGEQPEVRNRIMRVEEQIKELEHRNQYLRQGLDSDTRGDSWEAKLIQLAGILYRMDEAKYKSTGRLFYDTIVEYSMNHNQYANMQIPDDVIYRLAQKHMNDRNMVDIARFMEDLGDKRTWFRK</sequence>
<accession>A0AA88XTA8</accession>
<proteinExistence type="predicted"/>
<dbReference type="InterPro" id="IPR040774">
    <property type="entry name" value="DUF5580"/>
</dbReference>
<feature type="region of interest" description="Disordered" evidence="2">
    <location>
        <begin position="1"/>
        <end position="55"/>
    </location>
</feature>
<dbReference type="PANTHER" id="PTHR34830">
    <property type="entry name" value="SIMILAR TO HYPOTHETICAL PROTEIN MGC34837"/>
    <property type="match status" value="1"/>
</dbReference>
<evidence type="ECO:0000256" key="2">
    <source>
        <dbReference type="SAM" id="MobiDB-lite"/>
    </source>
</evidence>
<gene>
    <name evidence="3" type="ORF">FSP39_019313</name>
</gene>
<feature type="compositionally biased region" description="Basic and acidic residues" evidence="2">
    <location>
        <begin position="192"/>
        <end position="207"/>
    </location>
</feature>
<reference evidence="3" key="1">
    <citation type="submission" date="2019-08" db="EMBL/GenBank/DDBJ databases">
        <title>The improved chromosome-level genome for the pearl oyster Pinctada fucata martensii using PacBio sequencing and Hi-C.</title>
        <authorList>
            <person name="Zheng Z."/>
        </authorList>
    </citation>
    <scope>NUCLEOTIDE SEQUENCE</scope>
    <source>
        <strain evidence="3">ZZ-2019</strain>
        <tissue evidence="3">Adductor muscle</tissue>
    </source>
</reference>
<dbReference type="Gene3D" id="1.10.238.10">
    <property type="entry name" value="EF-hand"/>
    <property type="match status" value="1"/>
</dbReference>
<feature type="region of interest" description="Disordered" evidence="2">
    <location>
        <begin position="149"/>
        <end position="266"/>
    </location>
</feature>
<feature type="compositionally biased region" description="Basic and acidic residues" evidence="2">
    <location>
        <begin position="20"/>
        <end position="39"/>
    </location>
</feature>
<dbReference type="InterPro" id="IPR011992">
    <property type="entry name" value="EF-hand-dom_pair"/>
</dbReference>
<protein>
    <recommendedName>
        <fullName evidence="5">EF-hand domain-containing protein</fullName>
    </recommendedName>
</protein>
<evidence type="ECO:0008006" key="5">
    <source>
        <dbReference type="Google" id="ProtNLM"/>
    </source>
</evidence>
<feature type="compositionally biased region" description="Basic and acidic residues" evidence="2">
    <location>
        <begin position="1"/>
        <end position="11"/>
    </location>
</feature>
<feature type="compositionally biased region" description="Polar residues" evidence="2">
    <location>
        <begin position="226"/>
        <end position="245"/>
    </location>
</feature>
<feature type="region of interest" description="Disordered" evidence="2">
    <location>
        <begin position="511"/>
        <end position="536"/>
    </location>
</feature>
<dbReference type="SUPFAM" id="SSF47473">
    <property type="entry name" value="EF-hand"/>
    <property type="match status" value="1"/>
</dbReference>
<comment type="caution">
    <text evidence="3">The sequence shown here is derived from an EMBL/GenBank/DDBJ whole genome shotgun (WGS) entry which is preliminary data.</text>
</comment>
<keyword evidence="1" id="KW-0175">Coiled coil</keyword>
<evidence type="ECO:0000313" key="3">
    <source>
        <dbReference type="EMBL" id="KAK3091368.1"/>
    </source>
</evidence>
<feature type="coiled-coil region" evidence="1">
    <location>
        <begin position="625"/>
        <end position="652"/>
    </location>
</feature>
<name>A0AA88XTA8_PINIB</name>
<evidence type="ECO:0000313" key="4">
    <source>
        <dbReference type="Proteomes" id="UP001186944"/>
    </source>
</evidence>
<organism evidence="3 4">
    <name type="scientific">Pinctada imbricata</name>
    <name type="common">Atlantic pearl-oyster</name>
    <name type="synonym">Pinctada martensii</name>
    <dbReference type="NCBI Taxonomy" id="66713"/>
    <lineage>
        <taxon>Eukaryota</taxon>
        <taxon>Metazoa</taxon>
        <taxon>Spiralia</taxon>
        <taxon>Lophotrochozoa</taxon>
        <taxon>Mollusca</taxon>
        <taxon>Bivalvia</taxon>
        <taxon>Autobranchia</taxon>
        <taxon>Pteriomorphia</taxon>
        <taxon>Pterioida</taxon>
        <taxon>Pterioidea</taxon>
        <taxon>Pteriidae</taxon>
        <taxon>Pinctada</taxon>
    </lineage>
</organism>